<dbReference type="InterPro" id="IPR006612">
    <property type="entry name" value="THAP_Znf"/>
</dbReference>
<evidence type="ECO:0000256" key="2">
    <source>
        <dbReference type="ARBA" id="ARBA00022771"/>
    </source>
</evidence>
<organism evidence="7 8">
    <name type="scientific">Pristionchus mayeri</name>
    <dbReference type="NCBI Taxonomy" id="1317129"/>
    <lineage>
        <taxon>Eukaryota</taxon>
        <taxon>Metazoa</taxon>
        <taxon>Ecdysozoa</taxon>
        <taxon>Nematoda</taxon>
        <taxon>Chromadorea</taxon>
        <taxon>Rhabditida</taxon>
        <taxon>Rhabditina</taxon>
        <taxon>Diplogasteromorpha</taxon>
        <taxon>Diplogasteroidea</taxon>
        <taxon>Neodiplogasteridae</taxon>
        <taxon>Pristionchus</taxon>
    </lineage>
</organism>
<dbReference type="EMBL" id="BTRK01000005">
    <property type="protein sequence ID" value="GMR52176.1"/>
    <property type="molecule type" value="Genomic_DNA"/>
</dbReference>
<feature type="non-terminal residue" evidence="7">
    <location>
        <position position="1"/>
    </location>
</feature>
<accession>A0AAN5CW91</accession>
<protein>
    <recommendedName>
        <fullName evidence="6">THAP-type domain-containing protein</fullName>
    </recommendedName>
</protein>
<feature type="non-terminal residue" evidence="7">
    <location>
        <position position="145"/>
    </location>
</feature>
<comment type="caution">
    <text evidence="7">The sequence shown here is derived from an EMBL/GenBank/DDBJ whole genome shotgun (WGS) entry which is preliminary data.</text>
</comment>
<evidence type="ECO:0000313" key="7">
    <source>
        <dbReference type="EMBL" id="GMR52176.1"/>
    </source>
</evidence>
<keyword evidence="1" id="KW-0479">Metal-binding</keyword>
<evidence type="ECO:0000256" key="1">
    <source>
        <dbReference type="ARBA" id="ARBA00022723"/>
    </source>
</evidence>
<name>A0AAN5CW91_9BILA</name>
<dbReference type="GO" id="GO:0003677">
    <property type="term" value="F:DNA binding"/>
    <property type="evidence" value="ECO:0007669"/>
    <property type="project" value="UniProtKB-UniRule"/>
</dbReference>
<evidence type="ECO:0000256" key="4">
    <source>
        <dbReference type="ARBA" id="ARBA00023125"/>
    </source>
</evidence>
<keyword evidence="2 5" id="KW-0863">Zinc-finger</keyword>
<evidence type="ECO:0000256" key="3">
    <source>
        <dbReference type="ARBA" id="ARBA00022833"/>
    </source>
</evidence>
<sequence length="145" mass="16690">LSLTSGMSSEFYAAHEIKFEEEELEDEPIQESALISQEESILNASILDKANDFNDDINDVNKKVYRLTCVVCNRLCDRSEMRHFAKDPNKRTAWINSVRSTTEERRWLMELLSVVKNPFLCVSHFSPSDFSQCAKRIVLRSDAVP</sequence>
<keyword evidence="4 5" id="KW-0238">DNA-binding</keyword>
<dbReference type="PROSITE" id="PS50950">
    <property type="entry name" value="ZF_THAP"/>
    <property type="match status" value="1"/>
</dbReference>
<reference evidence="8" key="1">
    <citation type="submission" date="2022-10" db="EMBL/GenBank/DDBJ databases">
        <title>Genome assembly of Pristionchus species.</title>
        <authorList>
            <person name="Yoshida K."/>
            <person name="Sommer R.J."/>
        </authorList>
    </citation>
    <scope>NUCLEOTIDE SEQUENCE [LARGE SCALE GENOMIC DNA]</scope>
    <source>
        <strain evidence="8">RS5460</strain>
    </source>
</reference>
<proteinExistence type="predicted"/>
<gene>
    <name evidence="7" type="ORF">PMAYCL1PPCAC_22371</name>
</gene>
<evidence type="ECO:0000259" key="6">
    <source>
        <dbReference type="PROSITE" id="PS50950"/>
    </source>
</evidence>
<evidence type="ECO:0000256" key="5">
    <source>
        <dbReference type="PROSITE-ProRule" id="PRU00309"/>
    </source>
</evidence>
<feature type="domain" description="THAP-type" evidence="6">
    <location>
        <begin position="65"/>
        <end position="145"/>
    </location>
</feature>
<dbReference type="AlphaFoldDB" id="A0AAN5CW91"/>
<keyword evidence="8" id="KW-1185">Reference proteome</keyword>
<keyword evidence="3" id="KW-0862">Zinc</keyword>
<dbReference type="Pfam" id="PF05485">
    <property type="entry name" value="THAP"/>
    <property type="match status" value="1"/>
</dbReference>
<evidence type="ECO:0000313" key="8">
    <source>
        <dbReference type="Proteomes" id="UP001328107"/>
    </source>
</evidence>
<dbReference type="SUPFAM" id="SSF57716">
    <property type="entry name" value="Glucocorticoid receptor-like (DNA-binding domain)"/>
    <property type="match status" value="1"/>
</dbReference>
<dbReference type="GO" id="GO:0008270">
    <property type="term" value="F:zinc ion binding"/>
    <property type="evidence" value="ECO:0007669"/>
    <property type="project" value="UniProtKB-KW"/>
</dbReference>
<dbReference type="Proteomes" id="UP001328107">
    <property type="component" value="Unassembled WGS sequence"/>
</dbReference>